<dbReference type="AlphaFoldDB" id="A0A1F2PAI8"/>
<keyword evidence="2" id="KW-1003">Cell membrane</keyword>
<protein>
    <recommendedName>
        <fullName evidence="11">Exosortase H</fullName>
    </recommendedName>
</protein>
<dbReference type="NCBIfam" id="TIGR04178">
    <property type="entry name" value="exo_archaeo"/>
    <property type="match status" value="1"/>
</dbReference>
<dbReference type="Pfam" id="PF09721">
    <property type="entry name" value="Exosortase_EpsH"/>
    <property type="match status" value="1"/>
</dbReference>
<keyword evidence="7 8" id="KW-0472">Membrane</keyword>
<feature type="transmembrane region" description="Helical" evidence="8">
    <location>
        <begin position="102"/>
        <end position="128"/>
    </location>
</feature>
<dbReference type="STRING" id="1838285.SCAL_000903"/>
<evidence type="ECO:0000256" key="2">
    <source>
        <dbReference type="ARBA" id="ARBA00022475"/>
    </source>
</evidence>
<accession>A0A1F2PAI8</accession>
<keyword evidence="4 8" id="KW-0812">Transmembrane</keyword>
<dbReference type="EMBL" id="LYOS01000002">
    <property type="protein sequence ID" value="OFV68263.1"/>
    <property type="molecule type" value="Genomic_DNA"/>
</dbReference>
<feature type="transmembrane region" description="Helical" evidence="8">
    <location>
        <begin position="12"/>
        <end position="30"/>
    </location>
</feature>
<sequence length="169" mass="18907">MDIKAQLKSEPGKFIISFVIVMTVLYGIFYTFRDEFLVMRVVTAILLGSTLTLIGMDTTVSGDVITTCDLNLKIIDECTAVFSIIVYIAAIIAYPANTRSKIIGVVSGIPVLYGFNILRLVVLALVGVNFPGAFDFVHVYLWQTTFIIFVLITFLLWLKVVVERRENVE</sequence>
<evidence type="ECO:0000256" key="1">
    <source>
        <dbReference type="ARBA" id="ARBA00004651"/>
    </source>
</evidence>
<gene>
    <name evidence="9" type="ORF">SCAL_000903</name>
</gene>
<keyword evidence="3" id="KW-0645">Protease</keyword>
<dbReference type="InterPro" id="IPR019127">
    <property type="entry name" value="Exosortase"/>
</dbReference>
<evidence type="ECO:0000256" key="3">
    <source>
        <dbReference type="ARBA" id="ARBA00022670"/>
    </source>
</evidence>
<organism evidence="9 10">
    <name type="scientific">Candidatus Syntropharchaeum caldarium</name>
    <dbReference type="NCBI Taxonomy" id="1838285"/>
    <lineage>
        <taxon>Archaea</taxon>
        <taxon>Methanobacteriati</taxon>
        <taxon>Methanobacteriota</taxon>
        <taxon>Stenosarchaea group</taxon>
        <taxon>Methanomicrobia</taxon>
        <taxon>Methanosarcinales</taxon>
        <taxon>ANME-2 cluster</taxon>
        <taxon>Candidatus Syntropharchaeum</taxon>
    </lineage>
</organism>
<dbReference type="GO" id="GO:0005886">
    <property type="term" value="C:plasma membrane"/>
    <property type="evidence" value="ECO:0007669"/>
    <property type="project" value="UniProtKB-SubCell"/>
</dbReference>
<dbReference type="NCBIfam" id="TIGR04177">
    <property type="entry name" value="exosort_XrtH"/>
    <property type="match status" value="1"/>
</dbReference>
<evidence type="ECO:0000256" key="7">
    <source>
        <dbReference type="ARBA" id="ARBA00023136"/>
    </source>
</evidence>
<reference evidence="9" key="1">
    <citation type="submission" date="2016-05" db="EMBL/GenBank/DDBJ databases">
        <title>Microbial consortia oxidize butane by reversing methanogenesis.</title>
        <authorList>
            <person name="Laso-Perez R."/>
            <person name="Richter M."/>
            <person name="Wegener G."/>
            <person name="Musat F."/>
        </authorList>
    </citation>
    <scope>NUCLEOTIDE SEQUENCE [LARGE SCALE GENOMIC DNA]</scope>
    <source>
        <strain evidence="9">BOX2</strain>
    </source>
</reference>
<keyword evidence="6 8" id="KW-1133">Transmembrane helix</keyword>
<evidence type="ECO:0000256" key="4">
    <source>
        <dbReference type="ARBA" id="ARBA00022692"/>
    </source>
</evidence>
<evidence type="ECO:0000256" key="8">
    <source>
        <dbReference type="SAM" id="Phobius"/>
    </source>
</evidence>
<comment type="caution">
    <text evidence="9">The sequence shown here is derived from an EMBL/GenBank/DDBJ whole genome shotgun (WGS) entry which is preliminary data.</text>
</comment>
<evidence type="ECO:0000256" key="6">
    <source>
        <dbReference type="ARBA" id="ARBA00022989"/>
    </source>
</evidence>
<keyword evidence="10" id="KW-1185">Reference proteome</keyword>
<feature type="transmembrane region" description="Helical" evidence="8">
    <location>
        <begin position="74"/>
        <end position="95"/>
    </location>
</feature>
<dbReference type="GO" id="GO:0008233">
    <property type="term" value="F:peptidase activity"/>
    <property type="evidence" value="ECO:0007669"/>
    <property type="project" value="UniProtKB-KW"/>
</dbReference>
<keyword evidence="5" id="KW-0378">Hydrolase</keyword>
<feature type="transmembrane region" description="Helical" evidence="8">
    <location>
        <begin position="140"/>
        <end position="162"/>
    </location>
</feature>
<comment type="subcellular location">
    <subcellularLocation>
        <location evidence="1">Cell membrane</location>
        <topology evidence="1">Multi-pass membrane protein</topology>
    </subcellularLocation>
</comment>
<dbReference type="InterPro" id="IPR026441">
    <property type="entry name" value="Exosort_XrtH"/>
</dbReference>
<dbReference type="Proteomes" id="UP000186940">
    <property type="component" value="Unassembled WGS sequence"/>
</dbReference>
<dbReference type="InterPro" id="IPR026392">
    <property type="entry name" value="Exo/Archaeosortase_dom"/>
</dbReference>
<proteinExistence type="predicted"/>
<feature type="transmembrane region" description="Helical" evidence="8">
    <location>
        <begin position="37"/>
        <end position="54"/>
    </location>
</feature>
<evidence type="ECO:0000256" key="5">
    <source>
        <dbReference type="ARBA" id="ARBA00022801"/>
    </source>
</evidence>
<evidence type="ECO:0000313" key="9">
    <source>
        <dbReference type="EMBL" id="OFV68263.1"/>
    </source>
</evidence>
<evidence type="ECO:0000313" key="10">
    <source>
        <dbReference type="Proteomes" id="UP000186940"/>
    </source>
</evidence>
<dbReference type="GO" id="GO:0006508">
    <property type="term" value="P:proteolysis"/>
    <property type="evidence" value="ECO:0007669"/>
    <property type="project" value="UniProtKB-KW"/>
</dbReference>
<name>A0A1F2PAI8_9EURY</name>
<evidence type="ECO:0008006" key="11">
    <source>
        <dbReference type="Google" id="ProtNLM"/>
    </source>
</evidence>